<reference evidence="2" key="1">
    <citation type="submission" date="2017-08" db="EMBL/GenBank/DDBJ databases">
        <authorList>
            <person name="Grouzdev D.S."/>
            <person name="Gaisin V.A."/>
            <person name="Rysina M.S."/>
            <person name="Gorlenko V.M."/>
        </authorList>
    </citation>
    <scope>NUCLEOTIDE SEQUENCE [LARGE SCALE GENOMIC DNA]</scope>
    <source>
        <strain evidence="2">Kir15-3F</strain>
    </source>
</reference>
<dbReference type="OrthoDB" id="244835at2"/>
<dbReference type="EMBL" id="NQWI01000001">
    <property type="protein sequence ID" value="PDW05108.1"/>
    <property type="molecule type" value="Genomic_DNA"/>
</dbReference>
<proteinExistence type="predicted"/>
<accession>A0A2A6RQA5</accession>
<dbReference type="Proteomes" id="UP000220527">
    <property type="component" value="Unassembled WGS sequence"/>
</dbReference>
<protein>
    <submittedName>
        <fullName evidence="1">Uncharacterized protein</fullName>
    </submittedName>
</protein>
<evidence type="ECO:0000313" key="2">
    <source>
        <dbReference type="Proteomes" id="UP000220527"/>
    </source>
</evidence>
<evidence type="ECO:0000313" key="1">
    <source>
        <dbReference type="EMBL" id="PDW05108.1"/>
    </source>
</evidence>
<organism evidence="1 2">
    <name type="scientific">Candidatus Viridilinea mediisalina</name>
    <dbReference type="NCBI Taxonomy" id="2024553"/>
    <lineage>
        <taxon>Bacteria</taxon>
        <taxon>Bacillati</taxon>
        <taxon>Chloroflexota</taxon>
        <taxon>Chloroflexia</taxon>
        <taxon>Chloroflexales</taxon>
        <taxon>Chloroflexineae</taxon>
        <taxon>Oscillochloridaceae</taxon>
        <taxon>Candidatus Viridilinea</taxon>
    </lineage>
</organism>
<dbReference type="AlphaFoldDB" id="A0A2A6RQA5"/>
<gene>
    <name evidence="1" type="ORF">CJ255_00505</name>
</gene>
<dbReference type="RefSeq" id="WP_097642128.1">
    <property type="nucleotide sequence ID" value="NZ_NQWI01000001.1"/>
</dbReference>
<comment type="caution">
    <text evidence="1">The sequence shown here is derived from an EMBL/GenBank/DDBJ whole genome shotgun (WGS) entry which is preliminary data.</text>
</comment>
<sequence length="316" mass="35223">MSNLRRLGNQIQITLPTDEQGFIGRECPDVRCEGYFKVQPGTGLQGNPDCHCPYCGGTAPQDHFYTKAQIEYAKSVALNQITGALIKDLKTLEFNHKPRGGFGIGVSMKVTGQSHPIRYYREQQLETEIVCSQCYLRYTIFGFFAYCPDCRNHNSFQILDKNLELVSKQIALAGSVDAELADHLVGDALENAVAAFDGFGREACRIRAHLVTTPAKAENLSFQSLHSARQNLQSLFGFDLSKAISSDDWSFTIGCFQKRHLLAHKMGVVDQAYLNATHDPRAILGRKIIIEAGEVMRLLDTLRVLGRDLINRLPSI</sequence>
<name>A0A2A6RQA5_9CHLR</name>
<keyword evidence="2" id="KW-1185">Reference proteome</keyword>